<keyword evidence="8 10" id="KW-0472">Membrane</keyword>
<dbReference type="Proteomes" id="UP000240418">
    <property type="component" value="Unassembled WGS sequence"/>
</dbReference>
<comment type="subcellular location">
    <subcellularLocation>
        <location evidence="2">Endomembrane system</location>
        <topology evidence="2">Multi-pass membrane protein</topology>
    </subcellularLocation>
    <subcellularLocation>
        <location evidence="9">Membrane</location>
        <topology evidence="9">Multi-pass membrane protein</topology>
    </subcellularLocation>
</comment>
<feature type="transmembrane region" description="Helical" evidence="10">
    <location>
        <begin position="313"/>
        <end position="332"/>
    </location>
</feature>
<evidence type="ECO:0000256" key="3">
    <source>
        <dbReference type="ARBA" id="ARBA00009025"/>
    </source>
</evidence>
<dbReference type="GO" id="GO:0015990">
    <property type="term" value="P:electron transport coupled proton transport"/>
    <property type="evidence" value="ECO:0007669"/>
    <property type="project" value="TreeGrafter"/>
</dbReference>
<dbReference type="InterPro" id="IPR003918">
    <property type="entry name" value="NADH_UbQ_OxRdtase"/>
</dbReference>
<feature type="domain" description="NADH:ubiquinone oxidoreductase chain 4 N-terminal" evidence="12">
    <location>
        <begin position="34"/>
        <end position="126"/>
    </location>
</feature>
<organism evidence="13 14">
    <name type="scientific">Shimia abyssi</name>
    <dbReference type="NCBI Taxonomy" id="1662395"/>
    <lineage>
        <taxon>Bacteria</taxon>
        <taxon>Pseudomonadati</taxon>
        <taxon>Pseudomonadota</taxon>
        <taxon>Alphaproteobacteria</taxon>
        <taxon>Rhodobacterales</taxon>
        <taxon>Roseobacteraceae</taxon>
    </lineage>
</organism>
<feature type="transmembrane region" description="Helical" evidence="10">
    <location>
        <begin position="37"/>
        <end position="55"/>
    </location>
</feature>
<dbReference type="Pfam" id="PF01059">
    <property type="entry name" value="Oxidored_q5_N"/>
    <property type="match status" value="1"/>
</dbReference>
<feature type="transmembrane region" description="Helical" evidence="10">
    <location>
        <begin position="253"/>
        <end position="273"/>
    </location>
</feature>
<dbReference type="PANTHER" id="PTHR43507">
    <property type="entry name" value="NADH-UBIQUINONE OXIDOREDUCTASE CHAIN 4"/>
    <property type="match status" value="1"/>
</dbReference>
<feature type="transmembrane region" description="Helical" evidence="10">
    <location>
        <begin position="80"/>
        <end position="102"/>
    </location>
</feature>
<feature type="transmembrane region" description="Helical" evidence="10">
    <location>
        <begin position="419"/>
        <end position="439"/>
    </location>
</feature>
<dbReference type="InterPro" id="IPR000260">
    <property type="entry name" value="NADH4_N"/>
</dbReference>
<feature type="transmembrane region" description="Helical" evidence="10">
    <location>
        <begin position="464"/>
        <end position="482"/>
    </location>
</feature>
<keyword evidence="6 10" id="KW-1133">Transmembrane helix</keyword>
<protein>
    <submittedName>
        <fullName evidence="13">NADH dehydrogenase subunit M</fullName>
    </submittedName>
</protein>
<evidence type="ECO:0000259" key="11">
    <source>
        <dbReference type="Pfam" id="PF00361"/>
    </source>
</evidence>
<evidence type="ECO:0000313" key="13">
    <source>
        <dbReference type="EMBL" id="PSL21846.1"/>
    </source>
</evidence>
<comment type="caution">
    <text evidence="13">The sequence shown here is derived from an EMBL/GenBank/DDBJ whole genome shotgun (WGS) entry which is preliminary data.</text>
</comment>
<dbReference type="GO" id="GO:0012505">
    <property type="term" value="C:endomembrane system"/>
    <property type="evidence" value="ECO:0007669"/>
    <property type="project" value="UniProtKB-SubCell"/>
</dbReference>
<name>A0A2P8FJD1_9RHOB</name>
<comment type="similarity">
    <text evidence="3">Belongs to the complex I subunit 4 family.</text>
</comment>
<evidence type="ECO:0000256" key="2">
    <source>
        <dbReference type="ARBA" id="ARBA00004127"/>
    </source>
</evidence>
<dbReference type="OrthoDB" id="9768329at2"/>
<dbReference type="Pfam" id="PF00361">
    <property type="entry name" value="Proton_antipo_M"/>
    <property type="match status" value="1"/>
</dbReference>
<evidence type="ECO:0000256" key="5">
    <source>
        <dbReference type="ARBA" id="ARBA00022967"/>
    </source>
</evidence>
<evidence type="ECO:0000256" key="8">
    <source>
        <dbReference type="ARBA" id="ARBA00023136"/>
    </source>
</evidence>
<gene>
    <name evidence="13" type="ORF">CLV88_101270</name>
</gene>
<evidence type="ECO:0000256" key="9">
    <source>
        <dbReference type="RuleBase" id="RU000320"/>
    </source>
</evidence>
<dbReference type="AlphaFoldDB" id="A0A2P8FJD1"/>
<dbReference type="GO" id="GO:0016020">
    <property type="term" value="C:membrane"/>
    <property type="evidence" value="ECO:0007669"/>
    <property type="project" value="UniProtKB-SubCell"/>
</dbReference>
<evidence type="ECO:0000256" key="10">
    <source>
        <dbReference type="SAM" id="Phobius"/>
    </source>
</evidence>
<evidence type="ECO:0000256" key="1">
    <source>
        <dbReference type="ARBA" id="ARBA00002378"/>
    </source>
</evidence>
<evidence type="ECO:0000256" key="6">
    <source>
        <dbReference type="ARBA" id="ARBA00022989"/>
    </source>
</evidence>
<dbReference type="GO" id="GO:0048039">
    <property type="term" value="F:ubiquinone binding"/>
    <property type="evidence" value="ECO:0007669"/>
    <property type="project" value="TreeGrafter"/>
</dbReference>
<feature type="transmembrane region" description="Helical" evidence="10">
    <location>
        <begin position="207"/>
        <end position="232"/>
    </location>
</feature>
<feature type="transmembrane region" description="Helical" evidence="10">
    <location>
        <begin position="138"/>
        <end position="155"/>
    </location>
</feature>
<dbReference type="NCBIfam" id="NF004501">
    <property type="entry name" value="PRK05846.1-5"/>
    <property type="match status" value="1"/>
</dbReference>
<accession>A0A2P8FJD1</accession>
<reference evidence="13 14" key="1">
    <citation type="submission" date="2018-03" db="EMBL/GenBank/DDBJ databases">
        <title>Genomic Encyclopedia of Archaeal and Bacterial Type Strains, Phase II (KMG-II): from individual species to whole genera.</title>
        <authorList>
            <person name="Goeker M."/>
        </authorList>
    </citation>
    <scope>NUCLEOTIDE SEQUENCE [LARGE SCALE GENOMIC DNA]</scope>
    <source>
        <strain evidence="13 14">DSM 100673</strain>
    </source>
</reference>
<proteinExistence type="inferred from homology"/>
<dbReference type="GO" id="GO:0003954">
    <property type="term" value="F:NADH dehydrogenase activity"/>
    <property type="evidence" value="ECO:0007669"/>
    <property type="project" value="TreeGrafter"/>
</dbReference>
<sequence length="514" mass="56538">MNDSLLSLITFIPALAAAILAIFLRGEEAAAQRNAKWVALVATVITFLVSLFVLAEFDPENTGFQFVEEREWLMGLKYKLGVDGISVLFVMLTTFMMPLVIWASWDVKTRVKEYMIAFLLLETLMLGVFMALDLVLFYLFFEAGLIPMFLIIGIWGGKNRIYASFKFFLYTFLGSVLMLVAMVGMFVDAGTTDIVALMNHSFSSGTISVLGVQVIGGLQTLMFLAFFASFAVKMPMWPVHTWLPDAHVQAPTAGSVVLAAILLKMGGYGFLRFSLPMFPIGAEIMTPLVFWMSAIAIVYTSLVALVQEDMKKLIAYSSVAHMGYVTMGIFAANQQGIDGAIFQMISHGFISGALFLCVGVIYDRMHTREIDAYGGLVNRMPAYALIFMFFTMANVGLPGTSGFVGEFLVLMGVFQANTWVALFATSGVILSAAYALWLYRRVVFGQLIKESLKSIQDMTRREKWIFAPLVAMTLLLGVYPALVTDIIGPSVENLISNYETALASAPSGNQVASH</sequence>
<dbReference type="GO" id="GO:0008137">
    <property type="term" value="F:NADH dehydrogenase (ubiquinone) activity"/>
    <property type="evidence" value="ECO:0007669"/>
    <property type="project" value="InterPro"/>
</dbReference>
<dbReference type="PANTHER" id="PTHR43507:SF1">
    <property type="entry name" value="NADH-UBIQUINONE OXIDOREDUCTASE CHAIN 4"/>
    <property type="match status" value="1"/>
</dbReference>
<comment type="function">
    <text evidence="1">NDH-1 shuttles electrons from NADH, via FMN and iron-sulfur (Fe-S) centers, to quinones in the respiratory chain. The immediate electron acceptor for the enzyme in this species is believed to be ubiquinone. Couples the redox reaction to proton translocation (for every two electrons transferred, four hydrogen ions are translocated across the cytoplasmic membrane), and thus conserves the redox energy in a proton gradient.</text>
</comment>
<keyword evidence="5" id="KW-1278">Translocase</keyword>
<feature type="transmembrane region" description="Helical" evidence="10">
    <location>
        <begin position="6"/>
        <end position="25"/>
    </location>
</feature>
<dbReference type="InterPro" id="IPR010227">
    <property type="entry name" value="NADH_Q_OxRdtase_chainM/4"/>
</dbReference>
<feature type="domain" description="NADH:quinone oxidoreductase/Mrp antiporter transmembrane" evidence="11">
    <location>
        <begin position="131"/>
        <end position="427"/>
    </location>
</feature>
<evidence type="ECO:0000259" key="12">
    <source>
        <dbReference type="Pfam" id="PF01059"/>
    </source>
</evidence>
<feature type="transmembrane region" description="Helical" evidence="10">
    <location>
        <begin position="288"/>
        <end position="306"/>
    </location>
</feature>
<feature type="transmembrane region" description="Helical" evidence="10">
    <location>
        <begin position="382"/>
        <end position="399"/>
    </location>
</feature>
<feature type="transmembrane region" description="Helical" evidence="10">
    <location>
        <begin position="167"/>
        <end position="187"/>
    </location>
</feature>
<keyword evidence="4 9" id="KW-0812">Transmembrane</keyword>
<feature type="transmembrane region" description="Helical" evidence="10">
    <location>
        <begin position="114"/>
        <end position="132"/>
    </location>
</feature>
<dbReference type="RefSeq" id="WP_106606564.1">
    <property type="nucleotide sequence ID" value="NZ_PYGJ01000001.1"/>
</dbReference>
<dbReference type="NCBIfam" id="TIGR01972">
    <property type="entry name" value="NDH_I_M"/>
    <property type="match status" value="1"/>
</dbReference>
<evidence type="ECO:0000313" key="14">
    <source>
        <dbReference type="Proteomes" id="UP000240418"/>
    </source>
</evidence>
<dbReference type="EMBL" id="PYGJ01000001">
    <property type="protein sequence ID" value="PSL21846.1"/>
    <property type="molecule type" value="Genomic_DNA"/>
</dbReference>
<dbReference type="GO" id="GO:0042773">
    <property type="term" value="P:ATP synthesis coupled electron transport"/>
    <property type="evidence" value="ECO:0007669"/>
    <property type="project" value="InterPro"/>
</dbReference>
<evidence type="ECO:0000256" key="4">
    <source>
        <dbReference type="ARBA" id="ARBA00022692"/>
    </source>
</evidence>
<keyword evidence="7" id="KW-0520">NAD</keyword>
<keyword evidence="14" id="KW-1185">Reference proteome</keyword>
<dbReference type="NCBIfam" id="NF004499">
    <property type="entry name" value="PRK05846.1-3"/>
    <property type="match status" value="1"/>
</dbReference>
<dbReference type="InterPro" id="IPR001750">
    <property type="entry name" value="ND/Mrp_TM"/>
</dbReference>
<dbReference type="PRINTS" id="PR01437">
    <property type="entry name" value="NUOXDRDTASE4"/>
</dbReference>
<feature type="transmembrane region" description="Helical" evidence="10">
    <location>
        <begin position="344"/>
        <end position="362"/>
    </location>
</feature>
<evidence type="ECO:0000256" key="7">
    <source>
        <dbReference type="ARBA" id="ARBA00023027"/>
    </source>
</evidence>